<organism evidence="2 3">
    <name type="scientific">Candidatus Obscuribacter phosphatis</name>
    <dbReference type="NCBI Taxonomy" id="1906157"/>
    <lineage>
        <taxon>Bacteria</taxon>
        <taxon>Bacillati</taxon>
        <taxon>Candidatus Melainabacteria</taxon>
        <taxon>Candidatus Obscuribacterales</taxon>
        <taxon>Candidatus Obscuribacteraceae</taxon>
        <taxon>Candidatus Obscuribacter</taxon>
    </lineage>
</organism>
<sequence length="135" mass="14476">MNSNISHRLRLIATISLFASAVLDIMVRIWLATAQQARLEPAPVMTSALVALVLAFALNKISKDEASRASARVPIAVRQSAENAGIDSRKLAGQSECSAALSKTAKSANGQAVWRSGQHWLLLQLIMIGRLSSLL</sequence>
<protein>
    <submittedName>
        <fullName evidence="2">Uncharacterized protein</fullName>
    </submittedName>
</protein>
<reference evidence="2" key="1">
    <citation type="submission" date="2021-02" db="EMBL/GenBank/DDBJ databases">
        <title>Genome-Resolved Metagenomics of a Microbial Community Performing Photosynthetic Biological Nutrient Removal.</title>
        <authorList>
            <person name="Mcdaniel E.A."/>
        </authorList>
    </citation>
    <scope>NUCLEOTIDE SEQUENCE</scope>
    <source>
        <strain evidence="2">UWPOB_OBS1</strain>
    </source>
</reference>
<gene>
    <name evidence="2" type="ORF">J0M35_19035</name>
</gene>
<evidence type="ECO:0000256" key="1">
    <source>
        <dbReference type="SAM" id="Phobius"/>
    </source>
</evidence>
<keyword evidence="1" id="KW-0472">Membrane</keyword>
<evidence type="ECO:0000313" key="2">
    <source>
        <dbReference type="EMBL" id="MBN8662472.1"/>
    </source>
</evidence>
<keyword evidence="1" id="KW-0812">Transmembrane</keyword>
<accession>A0A8J7PJE4</accession>
<keyword evidence="1" id="KW-1133">Transmembrane helix</keyword>
<dbReference type="Proteomes" id="UP000664277">
    <property type="component" value="Unassembled WGS sequence"/>
</dbReference>
<dbReference type="AlphaFoldDB" id="A0A8J7PJE4"/>
<evidence type="ECO:0000313" key="3">
    <source>
        <dbReference type="Proteomes" id="UP000664277"/>
    </source>
</evidence>
<dbReference type="EMBL" id="JAFLCK010000040">
    <property type="protein sequence ID" value="MBN8662472.1"/>
    <property type="molecule type" value="Genomic_DNA"/>
</dbReference>
<name>A0A8J7PJE4_9BACT</name>
<comment type="caution">
    <text evidence="2">The sequence shown here is derived from an EMBL/GenBank/DDBJ whole genome shotgun (WGS) entry which is preliminary data.</text>
</comment>
<proteinExistence type="predicted"/>
<feature type="transmembrane region" description="Helical" evidence="1">
    <location>
        <begin position="44"/>
        <end position="62"/>
    </location>
</feature>